<dbReference type="KEGG" id="csl:COCSUDRAFT_34497"/>
<dbReference type="Proteomes" id="UP000007264">
    <property type="component" value="Unassembled WGS sequence"/>
</dbReference>
<keyword evidence="1" id="KW-0732">Signal</keyword>
<feature type="signal peptide" evidence="1">
    <location>
        <begin position="1"/>
        <end position="24"/>
    </location>
</feature>
<evidence type="ECO:0000313" key="3">
    <source>
        <dbReference type="Proteomes" id="UP000007264"/>
    </source>
</evidence>
<reference evidence="2 3" key="1">
    <citation type="journal article" date="2012" name="Genome Biol.">
        <title>The genome of the polar eukaryotic microalga coccomyxa subellipsoidea reveals traits of cold adaptation.</title>
        <authorList>
            <person name="Blanc G."/>
            <person name="Agarkova I."/>
            <person name="Grimwood J."/>
            <person name="Kuo A."/>
            <person name="Brueggeman A."/>
            <person name="Dunigan D."/>
            <person name="Gurnon J."/>
            <person name="Ladunga I."/>
            <person name="Lindquist E."/>
            <person name="Lucas S."/>
            <person name="Pangilinan J."/>
            <person name="Proschold T."/>
            <person name="Salamov A."/>
            <person name="Schmutz J."/>
            <person name="Weeks D."/>
            <person name="Yamada T."/>
            <person name="Claverie J.M."/>
            <person name="Grigoriev I."/>
            <person name="Van Etten J."/>
            <person name="Lomsadze A."/>
            <person name="Borodovsky M."/>
        </authorList>
    </citation>
    <scope>NUCLEOTIDE SEQUENCE [LARGE SCALE GENOMIC DNA]</scope>
    <source>
        <strain evidence="2 3">C-169</strain>
    </source>
</reference>
<sequence>MARCHLAAAAAAALILCLVGQASAQVPVNVTAFGVTPVLVYGQPATYTINLATPVGQPSPNVGNAVFQNATNTPLISFPITAGQAVSGCTGSGCILAVSFTDAGTATGVTFGGILPAGVYNAVQAGYTGGTANGVTFTAAGSQPSLPLSSFQVLPASTEFETAFTPFTLANFSSAISINITNLNKTNVVPAGAAYAAFYKDPAGANTLIGNFSLVFTSVSMPC</sequence>
<evidence type="ECO:0008006" key="4">
    <source>
        <dbReference type="Google" id="ProtNLM"/>
    </source>
</evidence>
<dbReference type="RefSeq" id="XP_005643008.1">
    <property type="nucleotide sequence ID" value="XM_005642951.1"/>
</dbReference>
<keyword evidence="3" id="KW-1185">Reference proteome</keyword>
<dbReference type="EMBL" id="AGSI01000023">
    <property type="protein sequence ID" value="EIE18464.1"/>
    <property type="molecule type" value="Genomic_DNA"/>
</dbReference>
<name>I0YJ95_COCSC</name>
<feature type="chain" id="PRO_5003636137" description="Pherophorin domain-containing protein" evidence="1">
    <location>
        <begin position="25"/>
        <end position="223"/>
    </location>
</feature>
<proteinExistence type="predicted"/>
<protein>
    <recommendedName>
        <fullName evidence="4">Pherophorin domain-containing protein</fullName>
    </recommendedName>
</protein>
<accession>I0YJ95</accession>
<comment type="caution">
    <text evidence="2">The sequence shown here is derived from an EMBL/GenBank/DDBJ whole genome shotgun (WGS) entry which is preliminary data.</text>
</comment>
<dbReference type="OrthoDB" id="519705at2759"/>
<dbReference type="GeneID" id="17036521"/>
<dbReference type="AlphaFoldDB" id="I0YJ95"/>
<organism evidence="2 3">
    <name type="scientific">Coccomyxa subellipsoidea (strain C-169)</name>
    <name type="common">Green microalga</name>
    <dbReference type="NCBI Taxonomy" id="574566"/>
    <lineage>
        <taxon>Eukaryota</taxon>
        <taxon>Viridiplantae</taxon>
        <taxon>Chlorophyta</taxon>
        <taxon>core chlorophytes</taxon>
        <taxon>Trebouxiophyceae</taxon>
        <taxon>Trebouxiophyceae incertae sedis</taxon>
        <taxon>Coccomyxaceae</taxon>
        <taxon>Coccomyxa</taxon>
        <taxon>Coccomyxa subellipsoidea</taxon>
    </lineage>
</organism>
<evidence type="ECO:0000256" key="1">
    <source>
        <dbReference type="SAM" id="SignalP"/>
    </source>
</evidence>
<evidence type="ECO:0000313" key="2">
    <source>
        <dbReference type="EMBL" id="EIE18464.1"/>
    </source>
</evidence>
<gene>
    <name evidence="2" type="ORF">COCSUDRAFT_34497</name>
</gene>